<sequence length="468" mass="52274">MADAALDRVVKFLSYQRAWIADQSRFKIGMFSRQTGKTFSTGGECADDCFQSWIEDRRARWVILSRGERQAAEMMTEVIKPFTQGFYEVYNTLLKGGEPRFEEGEFRAPQEKGPDAVYKSLEVKFPNGSRITALPANPDTARGFSANVILDEFAFHAKSREIWAALFPVISKSGLRLRVISTPNGKGNKFYELMTAEDSVWSRHVVDIYEAVRQGLDRDIDALRRGMADEDAWAQEYELKWLDEATAWLSYDLINANEHPAAGLPGMYQGGPCFVGVDIAARNDLFVIWVMEQVGDVLWTREVIARRRVSFAEQDQLLAGVMTRYRVVRCAIDQTGMGEKPVEDAKRRHGAGRVEGVLFSNATKLDLATALKEAMEERRARLPAGDVVLRADLHAIQSQVGITGTRRLVADGDTDGHADRFWAAALAVGASRTTYQPYAYRPVPKAGPDDDARRLRLTSGLGGMKGVF</sequence>
<name>A0A3B0N0P7_9RHOB</name>
<dbReference type="EMBL" id="UIHC01000060">
    <property type="protein sequence ID" value="SUZ33606.1"/>
    <property type="molecule type" value="Genomic_DNA"/>
</dbReference>
<dbReference type="InterPro" id="IPR027417">
    <property type="entry name" value="P-loop_NTPase"/>
</dbReference>
<evidence type="ECO:0000256" key="1">
    <source>
        <dbReference type="ARBA" id="ARBA00022612"/>
    </source>
</evidence>
<proteinExistence type="predicted"/>
<dbReference type="Pfam" id="PF17289">
    <property type="entry name" value="Terminase_6C"/>
    <property type="match status" value="1"/>
</dbReference>
<dbReference type="RefSeq" id="WP_121096708.1">
    <property type="nucleotide sequence ID" value="NZ_UIHC01000060.1"/>
</dbReference>
<evidence type="ECO:0000313" key="4">
    <source>
        <dbReference type="Proteomes" id="UP000272908"/>
    </source>
</evidence>
<feature type="domain" description="Terminase large subunit gp17-like C-terminal" evidence="2">
    <location>
        <begin position="275"/>
        <end position="427"/>
    </location>
</feature>
<accession>A0A3B0N0P7</accession>
<keyword evidence="1" id="KW-1188">Viral release from host cell</keyword>
<protein>
    <recommendedName>
        <fullName evidence="2">Terminase large subunit gp17-like C-terminal domain-containing protein</fullName>
    </recommendedName>
</protein>
<dbReference type="InterPro" id="IPR035421">
    <property type="entry name" value="Terminase_6C"/>
</dbReference>
<dbReference type="AlphaFoldDB" id="A0A3B0N0P7"/>
<organism evidence="3 4">
    <name type="scientific">Roseinatronobacter ekhonensis</name>
    <dbReference type="NCBI Taxonomy" id="254356"/>
    <lineage>
        <taxon>Bacteria</taxon>
        <taxon>Pseudomonadati</taxon>
        <taxon>Pseudomonadota</taxon>
        <taxon>Alphaproteobacteria</taxon>
        <taxon>Rhodobacterales</taxon>
        <taxon>Paracoccaceae</taxon>
        <taxon>Roseinatronobacter</taxon>
    </lineage>
</organism>
<dbReference type="OrthoDB" id="9801658at2"/>
<keyword evidence="4" id="KW-1185">Reference proteome</keyword>
<gene>
    <name evidence="3" type="ORF">ROE7235_03379</name>
</gene>
<reference evidence="4" key="1">
    <citation type="submission" date="2018-08" db="EMBL/GenBank/DDBJ databases">
        <authorList>
            <person name="Rodrigo-Torres L."/>
            <person name="Arahal R. D."/>
            <person name="Lucena T."/>
        </authorList>
    </citation>
    <scope>NUCLEOTIDE SEQUENCE [LARGE SCALE GENOMIC DNA]</scope>
    <source>
        <strain evidence="4">CECT 7235</strain>
    </source>
</reference>
<evidence type="ECO:0000313" key="3">
    <source>
        <dbReference type="EMBL" id="SUZ33606.1"/>
    </source>
</evidence>
<dbReference type="Proteomes" id="UP000272908">
    <property type="component" value="Unassembled WGS sequence"/>
</dbReference>
<evidence type="ECO:0000259" key="2">
    <source>
        <dbReference type="Pfam" id="PF17289"/>
    </source>
</evidence>
<dbReference type="Gene3D" id="3.40.50.300">
    <property type="entry name" value="P-loop containing nucleotide triphosphate hydrolases"/>
    <property type="match status" value="1"/>
</dbReference>
<dbReference type="Gene3D" id="3.30.420.240">
    <property type="match status" value="1"/>
</dbReference>
<dbReference type="Pfam" id="PF03237">
    <property type="entry name" value="Terminase_6N"/>
    <property type="match status" value="1"/>
</dbReference>